<dbReference type="AlphaFoldDB" id="A0A518GCH0"/>
<sequence>MTASTLFHYRQAWGVRTSLSTIVLLDRTPLEQSLHSAKEDR</sequence>
<accession>A0A518GCH0</accession>
<reference evidence="1 2" key="1">
    <citation type="submission" date="2019-02" db="EMBL/GenBank/DDBJ databases">
        <title>Deep-cultivation of Planctomycetes and their phenomic and genomic characterization uncovers novel biology.</title>
        <authorList>
            <person name="Wiegand S."/>
            <person name="Jogler M."/>
            <person name="Boedeker C."/>
            <person name="Pinto D."/>
            <person name="Vollmers J."/>
            <person name="Rivas-Marin E."/>
            <person name="Kohn T."/>
            <person name="Peeters S.H."/>
            <person name="Heuer A."/>
            <person name="Rast P."/>
            <person name="Oberbeckmann S."/>
            <person name="Bunk B."/>
            <person name="Jeske O."/>
            <person name="Meyerdierks A."/>
            <person name="Storesund J.E."/>
            <person name="Kallscheuer N."/>
            <person name="Luecker S."/>
            <person name="Lage O.M."/>
            <person name="Pohl T."/>
            <person name="Merkel B.J."/>
            <person name="Hornburger P."/>
            <person name="Mueller R.-W."/>
            <person name="Bruemmer F."/>
            <person name="Labrenz M."/>
            <person name="Spormann A.M."/>
            <person name="Op den Camp H."/>
            <person name="Overmann J."/>
            <person name="Amann R."/>
            <person name="Jetten M.S.M."/>
            <person name="Mascher T."/>
            <person name="Medema M.H."/>
            <person name="Devos D.P."/>
            <person name="Kaster A.-K."/>
            <person name="Ovreas L."/>
            <person name="Rohde M."/>
            <person name="Galperin M.Y."/>
            <person name="Jogler C."/>
        </authorList>
    </citation>
    <scope>NUCLEOTIDE SEQUENCE [LARGE SCALE GENOMIC DNA]</scope>
    <source>
        <strain evidence="1 2">Q31a</strain>
    </source>
</reference>
<dbReference type="KEGG" id="ahel:Q31a_46680"/>
<organism evidence="1 2">
    <name type="scientific">Aureliella helgolandensis</name>
    <dbReference type="NCBI Taxonomy" id="2527968"/>
    <lineage>
        <taxon>Bacteria</taxon>
        <taxon>Pseudomonadati</taxon>
        <taxon>Planctomycetota</taxon>
        <taxon>Planctomycetia</taxon>
        <taxon>Pirellulales</taxon>
        <taxon>Pirellulaceae</taxon>
        <taxon>Aureliella</taxon>
    </lineage>
</organism>
<evidence type="ECO:0000313" key="2">
    <source>
        <dbReference type="Proteomes" id="UP000318017"/>
    </source>
</evidence>
<dbReference type="Proteomes" id="UP000318017">
    <property type="component" value="Chromosome"/>
</dbReference>
<name>A0A518GCH0_9BACT</name>
<keyword evidence="2" id="KW-1185">Reference proteome</keyword>
<dbReference type="EMBL" id="CP036298">
    <property type="protein sequence ID" value="QDV26296.1"/>
    <property type="molecule type" value="Genomic_DNA"/>
</dbReference>
<proteinExistence type="predicted"/>
<evidence type="ECO:0000313" key="1">
    <source>
        <dbReference type="EMBL" id="QDV26296.1"/>
    </source>
</evidence>
<gene>
    <name evidence="1" type="ORF">Q31a_46680</name>
</gene>
<protein>
    <submittedName>
        <fullName evidence="1">Uncharacterized protein</fullName>
    </submittedName>
</protein>